<dbReference type="InterPro" id="IPR036322">
    <property type="entry name" value="WD40_repeat_dom_sf"/>
</dbReference>
<dbReference type="EMBL" id="ML991774">
    <property type="protein sequence ID" value="KAF2239032.1"/>
    <property type="molecule type" value="Genomic_DNA"/>
</dbReference>
<evidence type="ECO:0000256" key="3">
    <source>
        <dbReference type="ARBA" id="ARBA00022737"/>
    </source>
</evidence>
<comment type="pathway">
    <text evidence="1">Protein modification; protein ubiquitination.</text>
</comment>
<dbReference type="SMART" id="SM00320">
    <property type="entry name" value="WD40"/>
    <property type="match status" value="6"/>
</dbReference>
<feature type="compositionally biased region" description="Low complexity" evidence="7">
    <location>
        <begin position="18"/>
        <end position="28"/>
    </location>
</feature>
<dbReference type="InterPro" id="IPR001680">
    <property type="entry name" value="WD40_rpt"/>
</dbReference>
<keyword evidence="9" id="KW-1185">Reference proteome</keyword>
<feature type="compositionally biased region" description="Polar residues" evidence="7">
    <location>
        <begin position="103"/>
        <end position="112"/>
    </location>
</feature>
<dbReference type="GO" id="GO:0043161">
    <property type="term" value="P:proteasome-mediated ubiquitin-dependent protein catabolic process"/>
    <property type="evidence" value="ECO:0007669"/>
    <property type="project" value="TreeGrafter"/>
</dbReference>
<feature type="region of interest" description="Disordered" evidence="7">
    <location>
        <begin position="157"/>
        <end position="176"/>
    </location>
</feature>
<proteinExistence type="inferred from homology"/>
<dbReference type="PROSITE" id="PS00678">
    <property type="entry name" value="WD_REPEATS_1"/>
    <property type="match status" value="1"/>
</dbReference>
<dbReference type="SUPFAM" id="SSF50978">
    <property type="entry name" value="WD40 repeat-like"/>
    <property type="match status" value="1"/>
</dbReference>
<comment type="similarity">
    <text evidence="5">Belongs to the WD repeat cdt2 family.</text>
</comment>
<evidence type="ECO:0000256" key="4">
    <source>
        <dbReference type="ARBA" id="ARBA00022786"/>
    </source>
</evidence>
<feature type="repeat" description="WD" evidence="6">
    <location>
        <begin position="648"/>
        <end position="678"/>
    </location>
</feature>
<evidence type="ECO:0000256" key="2">
    <source>
        <dbReference type="ARBA" id="ARBA00022574"/>
    </source>
</evidence>
<organism evidence="8 9">
    <name type="scientific">Viridothelium virens</name>
    <name type="common">Speckled blister lichen</name>
    <name type="synonym">Trypethelium virens</name>
    <dbReference type="NCBI Taxonomy" id="1048519"/>
    <lineage>
        <taxon>Eukaryota</taxon>
        <taxon>Fungi</taxon>
        <taxon>Dikarya</taxon>
        <taxon>Ascomycota</taxon>
        <taxon>Pezizomycotina</taxon>
        <taxon>Dothideomycetes</taxon>
        <taxon>Dothideomycetes incertae sedis</taxon>
        <taxon>Trypetheliales</taxon>
        <taxon>Trypetheliaceae</taxon>
        <taxon>Viridothelium</taxon>
    </lineage>
</organism>
<dbReference type="PROSITE" id="PS50082">
    <property type="entry name" value="WD_REPEATS_2"/>
    <property type="match status" value="3"/>
</dbReference>
<evidence type="ECO:0000256" key="5">
    <source>
        <dbReference type="ARBA" id="ARBA00038344"/>
    </source>
</evidence>
<evidence type="ECO:0000313" key="8">
    <source>
        <dbReference type="EMBL" id="KAF2239032.1"/>
    </source>
</evidence>
<feature type="region of interest" description="Disordered" evidence="7">
    <location>
        <begin position="1"/>
        <end position="144"/>
    </location>
</feature>
<reference evidence="8" key="1">
    <citation type="journal article" date="2020" name="Stud. Mycol.">
        <title>101 Dothideomycetes genomes: a test case for predicting lifestyles and emergence of pathogens.</title>
        <authorList>
            <person name="Haridas S."/>
            <person name="Albert R."/>
            <person name="Binder M."/>
            <person name="Bloem J."/>
            <person name="Labutti K."/>
            <person name="Salamov A."/>
            <person name="Andreopoulos B."/>
            <person name="Baker S."/>
            <person name="Barry K."/>
            <person name="Bills G."/>
            <person name="Bluhm B."/>
            <person name="Cannon C."/>
            <person name="Castanera R."/>
            <person name="Culley D."/>
            <person name="Daum C."/>
            <person name="Ezra D."/>
            <person name="Gonzalez J."/>
            <person name="Henrissat B."/>
            <person name="Kuo A."/>
            <person name="Liang C."/>
            <person name="Lipzen A."/>
            <person name="Lutzoni F."/>
            <person name="Magnuson J."/>
            <person name="Mondo S."/>
            <person name="Nolan M."/>
            <person name="Ohm R."/>
            <person name="Pangilinan J."/>
            <person name="Park H.-J."/>
            <person name="Ramirez L."/>
            <person name="Alfaro M."/>
            <person name="Sun H."/>
            <person name="Tritt A."/>
            <person name="Yoshinaga Y."/>
            <person name="Zwiers L.-H."/>
            <person name="Turgeon B."/>
            <person name="Goodwin S."/>
            <person name="Spatafora J."/>
            <person name="Crous P."/>
            <person name="Grigoriev I."/>
        </authorList>
    </citation>
    <scope>NUCLEOTIDE SEQUENCE</scope>
    <source>
        <strain evidence="8">Tuck. ex Michener</strain>
    </source>
</reference>
<feature type="region of interest" description="Disordered" evidence="7">
    <location>
        <begin position="398"/>
        <end position="424"/>
    </location>
</feature>
<dbReference type="PROSITE" id="PS50294">
    <property type="entry name" value="WD_REPEATS_REGION"/>
    <property type="match status" value="1"/>
</dbReference>
<dbReference type="OrthoDB" id="2096344at2759"/>
<feature type="compositionally biased region" description="Polar residues" evidence="7">
    <location>
        <begin position="1"/>
        <end position="11"/>
    </location>
</feature>
<dbReference type="PANTHER" id="PTHR22852:SF0">
    <property type="entry name" value="DENTICLELESS PROTEIN HOMOLOG"/>
    <property type="match status" value="1"/>
</dbReference>
<accession>A0A6A6HME0</accession>
<dbReference type="Pfam" id="PF00400">
    <property type="entry name" value="WD40"/>
    <property type="match status" value="3"/>
</dbReference>
<dbReference type="PANTHER" id="PTHR22852">
    <property type="entry name" value="LETHAL 2 DENTICLELESS PROTEIN RETINOIC ACID-REGULATED NUCLEAR MATRIX-ASSOCIATED PROTEIN"/>
    <property type="match status" value="1"/>
</dbReference>
<dbReference type="Gene3D" id="2.130.10.10">
    <property type="entry name" value="YVTN repeat-like/Quinoprotein amine dehydrogenase"/>
    <property type="match status" value="3"/>
</dbReference>
<keyword evidence="3" id="KW-0677">Repeat</keyword>
<dbReference type="AlphaFoldDB" id="A0A6A6HME0"/>
<feature type="repeat" description="WD" evidence="6">
    <location>
        <begin position="276"/>
        <end position="317"/>
    </location>
</feature>
<name>A0A6A6HME0_VIRVR</name>
<sequence length="714" mass="78473">MSSPIRSTGPSIFSPEQPRSSPLRLPSSNGSRKARKPPNITPKRFTRFFTPRSSVASHKSSGRLSRSGRQLRDITRDAINGAGTARSSSSGKRALFEDIKPSQVASGSTQRLTSHKRRRTSPPPLDSSPPRSSPCHQSSDALPPILYSSDVLSPRESIEDDYSLPSPLNIQPCPEPVKRVRNTGVVAQDLQRSFGGHDCVGRGSRQEHCTDWQYHTQDFYSTPSDRYRFASPALPFCTKSCNTNSLVAFGDEEGSIRLIDSAKDCHEGFSRAHVTFRPHANAIMDLAFSPDDLRLVVGSGDQTSTVIDMQTQQTIYTMPGHSSSVKQVAFQPGQDRIVATSGRDGSIRLWDTRCRDRTSSQVNLRTSFESQISSGSQDDVLIHNAALLRSIPGAHAVRQPLTPSQGAENVRGNTRSASLKGESPSRVGDVSITALSFLPVGREHLLMTASEANAVVKLWDIRLQPKSRHRPILPISVTKEPESHIRHRPFGINSLSLSGDGARFYALCRDSTVYAYSTNHLILGSAPEYCHASKRKARARVESKEGLGPIYGFRHPKLLATTFYIKSSLRAAKNDRSEVLAVGSSDGCAILFPTEEIRAQDSERGNDYDNISPALPSHPRLGRGASATSIFGRPNDNVPIHQKGTALIRGHQKEVTSLTWTADGDLVSVGDDYVARCWREGSKARELRRGGELHGQRWDCGWADTEDFWDDEDC</sequence>
<dbReference type="GO" id="GO:0030674">
    <property type="term" value="F:protein-macromolecule adaptor activity"/>
    <property type="evidence" value="ECO:0007669"/>
    <property type="project" value="TreeGrafter"/>
</dbReference>
<feature type="compositionally biased region" description="Polar residues" evidence="7">
    <location>
        <begin position="401"/>
        <end position="417"/>
    </location>
</feature>
<evidence type="ECO:0000256" key="6">
    <source>
        <dbReference type="PROSITE-ProRule" id="PRU00221"/>
    </source>
</evidence>
<dbReference type="Proteomes" id="UP000800092">
    <property type="component" value="Unassembled WGS sequence"/>
</dbReference>
<evidence type="ECO:0000313" key="9">
    <source>
        <dbReference type="Proteomes" id="UP000800092"/>
    </source>
</evidence>
<dbReference type="InterPro" id="IPR051865">
    <property type="entry name" value="WD-repeat_CDT2_adapter"/>
</dbReference>
<evidence type="ECO:0000256" key="1">
    <source>
        <dbReference type="ARBA" id="ARBA00004906"/>
    </source>
</evidence>
<feature type="repeat" description="WD" evidence="6">
    <location>
        <begin position="318"/>
        <end position="360"/>
    </location>
</feature>
<gene>
    <name evidence="8" type="ORF">EV356DRAFT_504396</name>
</gene>
<dbReference type="InterPro" id="IPR015943">
    <property type="entry name" value="WD40/YVTN_repeat-like_dom_sf"/>
</dbReference>
<protein>
    <submittedName>
        <fullName evidence="8">WD40 repeat-like protein</fullName>
    </submittedName>
</protein>
<evidence type="ECO:0000256" key="7">
    <source>
        <dbReference type="SAM" id="MobiDB-lite"/>
    </source>
</evidence>
<dbReference type="InterPro" id="IPR019775">
    <property type="entry name" value="WD40_repeat_CS"/>
</dbReference>
<dbReference type="GO" id="GO:0005634">
    <property type="term" value="C:nucleus"/>
    <property type="evidence" value="ECO:0007669"/>
    <property type="project" value="TreeGrafter"/>
</dbReference>
<keyword evidence="4" id="KW-0833">Ubl conjugation pathway</keyword>
<keyword evidence="2 6" id="KW-0853">WD repeat</keyword>